<evidence type="ECO:0000313" key="3">
    <source>
        <dbReference type="Proteomes" id="UP000013893"/>
    </source>
</evidence>
<organism evidence="2 3">
    <name type="scientific">Candidatus Saccharimonas aalborgensis</name>
    <dbReference type="NCBI Taxonomy" id="1332188"/>
    <lineage>
        <taxon>Bacteria</taxon>
        <taxon>Candidatus Saccharimonadota</taxon>
        <taxon>Candidatus Saccharimonadia</taxon>
        <taxon>Candidatus Saccharimonadales</taxon>
        <taxon>Candidatus Saccharimonadaceae</taxon>
        <taxon>Candidatus Saccharimonas</taxon>
    </lineage>
</organism>
<dbReference type="KEGG" id="saal:L336_0476"/>
<protein>
    <submittedName>
        <fullName evidence="2">Uncharacterized protein</fullName>
    </submittedName>
</protein>
<gene>
    <name evidence="2" type="ORF">L336_0476</name>
</gene>
<dbReference type="Proteomes" id="UP000013893">
    <property type="component" value="Chromosome"/>
</dbReference>
<evidence type="ECO:0000256" key="1">
    <source>
        <dbReference type="SAM" id="MobiDB-lite"/>
    </source>
</evidence>
<dbReference type="STRING" id="1332188.L336_0476"/>
<name>R4PWP7_9BACT</name>
<proteinExistence type="predicted"/>
<feature type="compositionally biased region" description="Low complexity" evidence="1">
    <location>
        <begin position="52"/>
        <end position="70"/>
    </location>
</feature>
<feature type="region of interest" description="Disordered" evidence="1">
    <location>
        <begin position="43"/>
        <end position="70"/>
    </location>
</feature>
<sequence>MDNQIEPKPNTAVIDEPELVLDEDEQFQLAKFLDALLEADMTNKSNERKQSSESVLSHNSSSNFSFEPMG</sequence>
<dbReference type="AlphaFoldDB" id="R4PWP7"/>
<dbReference type="RefSeq" id="WP_015641632.1">
    <property type="nucleotide sequence ID" value="NC_021219.1"/>
</dbReference>
<dbReference type="HOGENOM" id="CLU_2750286_0_0_0"/>
<dbReference type="EMBL" id="CP005957">
    <property type="protein sequence ID" value="AGL62182.1"/>
    <property type="molecule type" value="Genomic_DNA"/>
</dbReference>
<reference evidence="2 3" key="1">
    <citation type="journal article" date="2013" name="Nat. Biotechnol.">
        <title>Genome sequences of rare, uncultured bacteria obtained by differential coverage binning of multiple metagenomes.</title>
        <authorList>
            <person name="Albertsen M."/>
            <person name="Hugenholtz P."/>
            <person name="Skarshewski A."/>
            <person name="Nielsen K.L."/>
            <person name="Tyson G.W."/>
            <person name="Nielsen P.H."/>
        </authorList>
    </citation>
    <scope>NUCLEOTIDE SEQUENCE [LARGE SCALE GENOMIC DNA]</scope>
    <source>
        <strain evidence="2">TM71</strain>
    </source>
</reference>
<keyword evidence="3" id="KW-1185">Reference proteome</keyword>
<evidence type="ECO:0000313" key="2">
    <source>
        <dbReference type="EMBL" id="AGL62182.1"/>
    </source>
</evidence>
<accession>R4PWP7</accession>